<evidence type="ECO:0000259" key="6">
    <source>
        <dbReference type="Pfam" id="PF04932"/>
    </source>
</evidence>
<feature type="transmembrane region" description="Helical" evidence="5">
    <location>
        <begin position="216"/>
        <end position="234"/>
    </location>
</feature>
<keyword evidence="2 5" id="KW-0812">Transmembrane</keyword>
<organism evidence="7 8">
    <name type="scientific">Methylorubrum extorquens (strain CM4 / NCIMB 13688)</name>
    <name type="common">Methylobacterium extorquens</name>
    <dbReference type="NCBI Taxonomy" id="440085"/>
    <lineage>
        <taxon>Bacteria</taxon>
        <taxon>Pseudomonadati</taxon>
        <taxon>Pseudomonadota</taxon>
        <taxon>Alphaproteobacteria</taxon>
        <taxon>Hyphomicrobiales</taxon>
        <taxon>Methylobacteriaceae</taxon>
        <taxon>Methylorubrum</taxon>
    </lineage>
</organism>
<evidence type="ECO:0000256" key="4">
    <source>
        <dbReference type="ARBA" id="ARBA00023136"/>
    </source>
</evidence>
<keyword evidence="4 5" id="KW-0472">Membrane</keyword>
<protein>
    <recommendedName>
        <fullName evidence="6">O-antigen ligase-related domain-containing protein</fullName>
    </recommendedName>
</protein>
<evidence type="ECO:0000256" key="5">
    <source>
        <dbReference type="SAM" id="Phobius"/>
    </source>
</evidence>
<feature type="transmembrane region" description="Helical" evidence="5">
    <location>
        <begin position="134"/>
        <end position="156"/>
    </location>
</feature>
<feature type="transmembrane region" description="Helical" evidence="5">
    <location>
        <begin position="76"/>
        <end position="97"/>
    </location>
</feature>
<evidence type="ECO:0000313" key="7">
    <source>
        <dbReference type="EMBL" id="ACK85022.1"/>
    </source>
</evidence>
<feature type="transmembrane region" description="Helical" evidence="5">
    <location>
        <begin position="103"/>
        <end position="122"/>
    </location>
</feature>
<dbReference type="HOGENOM" id="CLU_653476_0_0_5"/>
<reference evidence="7 8" key="2">
    <citation type="journal article" date="2012" name="J. Bacteriol.">
        <title>Complete genome sequences of six strains of the genus Methylobacterium.</title>
        <authorList>
            <person name="Marx C.J."/>
            <person name="Bringel F."/>
            <person name="Chistoserdova L."/>
            <person name="Moulin L."/>
            <person name="Farhan Ul Haque M."/>
            <person name="Fleischman D.E."/>
            <person name="Gruffaz C."/>
            <person name="Jourand P."/>
            <person name="Knief C."/>
            <person name="Lee M.C."/>
            <person name="Muller E.E."/>
            <person name="Nadalig T."/>
            <person name="Peyraud R."/>
            <person name="Roselli S."/>
            <person name="Russ L."/>
            <person name="Goodwin L.A."/>
            <person name="Ivanova N."/>
            <person name="Kyrpides N."/>
            <person name="Lajus A."/>
            <person name="Land M.L."/>
            <person name="Medigue C."/>
            <person name="Mikhailova N."/>
            <person name="Nolan M."/>
            <person name="Woyke T."/>
            <person name="Stolyar S."/>
            <person name="Vorholt J.A."/>
            <person name="Vuilleumier S."/>
        </authorList>
    </citation>
    <scope>NUCLEOTIDE SEQUENCE [LARGE SCALE GENOMIC DNA]</scope>
    <source>
        <strain evidence="8">CM4 / NCIMB 13688</strain>
    </source>
</reference>
<accession>B7L1A0</accession>
<gene>
    <name evidence="7" type="ordered locus">Mchl_4243</name>
</gene>
<evidence type="ECO:0000313" key="8">
    <source>
        <dbReference type="Proteomes" id="UP000002385"/>
    </source>
</evidence>
<feature type="transmembrane region" description="Helical" evidence="5">
    <location>
        <begin position="368"/>
        <end position="397"/>
    </location>
</feature>
<feature type="domain" description="O-antigen ligase-related" evidence="6">
    <location>
        <begin position="204"/>
        <end position="340"/>
    </location>
</feature>
<feature type="transmembrane region" description="Helical" evidence="5">
    <location>
        <begin position="240"/>
        <end position="261"/>
    </location>
</feature>
<dbReference type="KEGG" id="mch:Mchl_4243"/>
<name>B7L1A0_METC4</name>
<reference evidence="8" key="1">
    <citation type="submission" date="2008-12" db="EMBL/GenBank/DDBJ databases">
        <title>Complete sequence of chromosome of Methylobacterium chloromethanicum CM4.</title>
        <authorList>
            <consortium name="US DOE Joint Genome Institute"/>
            <person name="Lucas S."/>
            <person name="Copeland A."/>
            <person name="Lapidus A."/>
            <person name="Glavina del Rio T."/>
            <person name="Dalin E."/>
            <person name="Tice H."/>
            <person name="Bruce D."/>
            <person name="Goodwin L."/>
            <person name="Pitluck S."/>
            <person name="Chertkov O."/>
            <person name="Brettin T."/>
            <person name="Detter J.C."/>
            <person name="Han C."/>
            <person name="Larimer F."/>
            <person name="Land M."/>
            <person name="Hauser L."/>
            <person name="Kyrpides N."/>
            <person name="Mikhailova N."/>
            <person name="Marx C."/>
            <person name="Richardson P."/>
        </authorList>
    </citation>
    <scope>NUCLEOTIDE SEQUENCE [LARGE SCALE GENOMIC DNA]</scope>
    <source>
        <strain evidence="8">CM4 / NCIMB 13688</strain>
    </source>
</reference>
<dbReference type="AlphaFoldDB" id="B7L1A0"/>
<dbReference type="EMBL" id="CP001298">
    <property type="protein sequence ID" value="ACK85022.1"/>
    <property type="molecule type" value="Genomic_DNA"/>
</dbReference>
<dbReference type="Proteomes" id="UP000002385">
    <property type="component" value="Chromosome"/>
</dbReference>
<keyword evidence="3 5" id="KW-1133">Transmembrane helix</keyword>
<comment type="subcellular location">
    <subcellularLocation>
        <location evidence="1">Membrane</location>
        <topology evidence="1">Multi-pass membrane protein</topology>
    </subcellularLocation>
</comment>
<proteinExistence type="predicted"/>
<dbReference type="GO" id="GO:0016020">
    <property type="term" value="C:membrane"/>
    <property type="evidence" value="ECO:0007669"/>
    <property type="project" value="UniProtKB-SubCell"/>
</dbReference>
<evidence type="ECO:0000256" key="1">
    <source>
        <dbReference type="ARBA" id="ARBA00004141"/>
    </source>
</evidence>
<evidence type="ECO:0000256" key="3">
    <source>
        <dbReference type="ARBA" id="ARBA00022989"/>
    </source>
</evidence>
<sequence length="420" mass="47222">MQTASAQMNSIEKKIKPADTLFTIMIHSMLGFDMMVHSRFWVLFGPGFRTICFAAVLSAIVLSGAVSISRRHFKEVFVFTSFSLLIIVQMSAFSFNFNTELNPSAAIQFYPMLTFIVFSICIRQFGVRRVCEWFALYSTVYCFMYVSISACIYFGYLDQDLVSALTQTDAERGTRILISAPPALFAFFYSIYGATKSNYVKALMFLFSSVSIGVSLSRYLIVFFVLTCVILVVFKKKSSLSNLAIMLIFFVSSLPLLWGFVDSWWNPFAIFSSDSSGKIRLFSYDTAIGILQRHPLLGAGIPADDLTLMRAVSNYTFAPMDLGIMGVWFNFGLTGTFFYIYSVWIATLPRVQLLDMRAPEYQSIRACALVLAANACLTPSIWFTGCFFGLALAYYLMESDQYSSRTRAQSSRAASDQVGW</sequence>
<feature type="transmembrane region" description="Helical" evidence="5">
    <location>
        <begin position="48"/>
        <end position="69"/>
    </location>
</feature>
<dbReference type="InterPro" id="IPR007016">
    <property type="entry name" value="O-antigen_ligase-rel_domated"/>
</dbReference>
<evidence type="ECO:0000256" key="2">
    <source>
        <dbReference type="ARBA" id="ARBA00022692"/>
    </source>
</evidence>
<dbReference type="Pfam" id="PF04932">
    <property type="entry name" value="Wzy_C"/>
    <property type="match status" value="1"/>
</dbReference>
<feature type="transmembrane region" description="Helical" evidence="5">
    <location>
        <begin position="21"/>
        <end position="42"/>
    </location>
</feature>
<feature type="transmembrane region" description="Helical" evidence="5">
    <location>
        <begin position="327"/>
        <end position="348"/>
    </location>
</feature>